<organism evidence="2 3">
    <name type="scientific">Colletotrichum sublineola</name>
    <name type="common">Sorghum anthracnose fungus</name>
    <dbReference type="NCBI Taxonomy" id="1173701"/>
    <lineage>
        <taxon>Eukaryota</taxon>
        <taxon>Fungi</taxon>
        <taxon>Dikarya</taxon>
        <taxon>Ascomycota</taxon>
        <taxon>Pezizomycotina</taxon>
        <taxon>Sordariomycetes</taxon>
        <taxon>Hypocreomycetidae</taxon>
        <taxon>Glomerellales</taxon>
        <taxon>Glomerellaceae</taxon>
        <taxon>Colletotrichum</taxon>
        <taxon>Colletotrichum graminicola species complex</taxon>
    </lineage>
</organism>
<protein>
    <recommendedName>
        <fullName evidence="4">Cytochrome P450</fullName>
    </recommendedName>
</protein>
<dbReference type="OrthoDB" id="5230873at2759"/>
<evidence type="ECO:0000256" key="1">
    <source>
        <dbReference type="SAM" id="SignalP"/>
    </source>
</evidence>
<dbReference type="eggNOG" id="ENOG502T1F7">
    <property type="taxonomic scope" value="Eukaryota"/>
</dbReference>
<dbReference type="HOGENOM" id="CLU_100635_0_1_1"/>
<dbReference type="EMBL" id="JMSE01000019">
    <property type="protein sequence ID" value="KDN72217.1"/>
    <property type="molecule type" value="Genomic_DNA"/>
</dbReference>
<keyword evidence="3" id="KW-1185">Reference proteome</keyword>
<dbReference type="Proteomes" id="UP000027238">
    <property type="component" value="Unassembled WGS sequence"/>
</dbReference>
<feature type="chain" id="PRO_5001630669" description="Cytochrome P450" evidence="1">
    <location>
        <begin position="18"/>
        <end position="174"/>
    </location>
</feature>
<dbReference type="AlphaFoldDB" id="A0A066XTQ1"/>
<evidence type="ECO:0000313" key="3">
    <source>
        <dbReference type="Proteomes" id="UP000027238"/>
    </source>
</evidence>
<evidence type="ECO:0008006" key="4">
    <source>
        <dbReference type="Google" id="ProtNLM"/>
    </source>
</evidence>
<feature type="signal peptide" evidence="1">
    <location>
        <begin position="1"/>
        <end position="17"/>
    </location>
</feature>
<proteinExistence type="predicted"/>
<accession>A0A066XTQ1</accession>
<keyword evidence="1" id="KW-0732">Signal</keyword>
<name>A0A066XTQ1_COLSU</name>
<sequence>MQHIGAILFSLAAVVAAVPAGNLPRAASLDKNAPFQIYAYGDGIGGLPLFSAGVTPAANNVWQGAPNTTATPGWSNLTFFIPAVGASNHSVGFVNPNSTASDRQTRGFMLYGDFVFVEGGSDSLASMWYATPSSTDGIYSLKWNETGDSTEDKIVLALKKTVPSTALFPSIHQV</sequence>
<comment type="caution">
    <text evidence="2">The sequence shown here is derived from an EMBL/GenBank/DDBJ whole genome shotgun (WGS) entry which is preliminary data.</text>
</comment>
<evidence type="ECO:0000313" key="2">
    <source>
        <dbReference type="EMBL" id="KDN72217.1"/>
    </source>
</evidence>
<dbReference type="OMA" id="NEWFASP"/>
<gene>
    <name evidence="2" type="ORF">CSUB01_07516</name>
</gene>
<reference evidence="3" key="1">
    <citation type="journal article" date="2014" name="Genome Announc.">
        <title>Draft genome sequence of Colletotrichum sublineola, a destructive pathogen of cultivated sorghum.</title>
        <authorList>
            <person name="Baroncelli R."/>
            <person name="Sanz-Martin J.M."/>
            <person name="Rech G.E."/>
            <person name="Sukno S.A."/>
            <person name="Thon M.R."/>
        </authorList>
    </citation>
    <scope>NUCLEOTIDE SEQUENCE [LARGE SCALE GENOMIC DNA]</scope>
    <source>
        <strain evidence="3">TX430BB</strain>
    </source>
</reference>